<proteinExistence type="predicted"/>
<protein>
    <submittedName>
        <fullName evidence="1">Mobilisation protein</fullName>
    </submittedName>
</protein>
<evidence type="ECO:0000313" key="1">
    <source>
        <dbReference type="EMBL" id="SUO82286.1"/>
    </source>
</evidence>
<organism evidence="1 2">
    <name type="scientific">Streptococcus equi subsp. zooepidemicus</name>
    <dbReference type="NCBI Taxonomy" id="40041"/>
    <lineage>
        <taxon>Bacteria</taxon>
        <taxon>Bacillati</taxon>
        <taxon>Bacillota</taxon>
        <taxon>Bacilli</taxon>
        <taxon>Lactobacillales</taxon>
        <taxon>Streptococcaceae</taxon>
        <taxon>Streptococcus</taxon>
    </lineage>
</organism>
<dbReference type="AlphaFoldDB" id="A0AAX2LIZ6"/>
<sequence>MGQKRRTRVNRFELRTKDEEADKLRRRITLSGKKTFQAYALKMLLEGKIETYDYSELRQLRIEVNRIGQNINQLVRYVNTFEEIDQELFMALQEEVKELQQMIVQEFKTKEVAKQHGSDQSLSDQTD</sequence>
<accession>A0AAX2LIZ6</accession>
<name>A0AAX2LIZ6_STRSZ</name>
<evidence type="ECO:0000313" key="2">
    <source>
        <dbReference type="Proteomes" id="UP000255476"/>
    </source>
</evidence>
<dbReference type="EMBL" id="UHHT01000001">
    <property type="protein sequence ID" value="SUO82286.1"/>
    <property type="molecule type" value="Genomic_DNA"/>
</dbReference>
<dbReference type="InterPro" id="IPR053842">
    <property type="entry name" value="NikA-like"/>
</dbReference>
<gene>
    <name evidence="1" type="ORF">NCTC7023_01651</name>
</gene>
<reference evidence="1 2" key="1">
    <citation type="submission" date="2018-06" db="EMBL/GenBank/DDBJ databases">
        <authorList>
            <consortium name="Pathogen Informatics"/>
            <person name="Doyle S."/>
        </authorList>
    </citation>
    <scope>NUCLEOTIDE SEQUENCE [LARGE SCALE GENOMIC DNA]</scope>
    <source>
        <strain evidence="1 2">NCTC7023</strain>
    </source>
</reference>
<dbReference type="RefSeq" id="WP_111678131.1">
    <property type="nucleotide sequence ID" value="NZ_CP065191.1"/>
</dbReference>
<dbReference type="Pfam" id="PF21983">
    <property type="entry name" value="NikA-like"/>
    <property type="match status" value="1"/>
</dbReference>
<comment type="caution">
    <text evidence="1">The sequence shown here is derived from an EMBL/GenBank/DDBJ whole genome shotgun (WGS) entry which is preliminary data.</text>
</comment>
<dbReference type="Proteomes" id="UP000255476">
    <property type="component" value="Unassembled WGS sequence"/>
</dbReference>